<reference evidence="1" key="1">
    <citation type="journal article" date="2011" name="Genome Biol.">
        <title>The draft genome of the carcinogenic human liver fluke Clonorchis sinensis.</title>
        <authorList>
            <person name="Wang X."/>
            <person name="Chen W."/>
            <person name="Huang Y."/>
            <person name="Sun J."/>
            <person name="Men J."/>
            <person name="Liu H."/>
            <person name="Luo F."/>
            <person name="Guo L."/>
            <person name="Lv X."/>
            <person name="Deng C."/>
            <person name="Zhou C."/>
            <person name="Fan Y."/>
            <person name="Li X."/>
            <person name="Huang L."/>
            <person name="Hu Y."/>
            <person name="Liang C."/>
            <person name="Hu X."/>
            <person name="Xu J."/>
            <person name="Yu X."/>
        </authorList>
    </citation>
    <scope>NUCLEOTIDE SEQUENCE [LARGE SCALE GENOMIC DNA]</scope>
    <source>
        <strain evidence="1">Henan</strain>
    </source>
</reference>
<accession>G7Y4E4</accession>
<organism evidence="1 2">
    <name type="scientific">Clonorchis sinensis</name>
    <name type="common">Chinese liver fluke</name>
    <dbReference type="NCBI Taxonomy" id="79923"/>
    <lineage>
        <taxon>Eukaryota</taxon>
        <taxon>Metazoa</taxon>
        <taxon>Spiralia</taxon>
        <taxon>Lophotrochozoa</taxon>
        <taxon>Platyhelminthes</taxon>
        <taxon>Trematoda</taxon>
        <taxon>Digenea</taxon>
        <taxon>Opisthorchiida</taxon>
        <taxon>Opisthorchiata</taxon>
        <taxon>Opisthorchiidae</taxon>
        <taxon>Clonorchis</taxon>
    </lineage>
</organism>
<name>G7Y4E4_CLOSI</name>
<sequence length="99" mass="11505">MFGHCAEGNGRETWICSVQWHVDEHACVVHMPCGSHTLIRTRLRPRLKCGKTVHRWANPYNSWLPNSPRRRSLQGQPATRAWRGKPRWQQTVPLSLLVN</sequence>
<evidence type="ECO:0000313" key="1">
    <source>
        <dbReference type="EMBL" id="GAA47830.1"/>
    </source>
</evidence>
<gene>
    <name evidence="1" type="ORF">CLF_100851</name>
</gene>
<protein>
    <submittedName>
        <fullName evidence="1">Uncharacterized protein</fullName>
    </submittedName>
</protein>
<keyword evidence="2" id="KW-1185">Reference proteome</keyword>
<proteinExistence type="predicted"/>
<dbReference type="AlphaFoldDB" id="G7Y4E4"/>
<reference key="2">
    <citation type="submission" date="2011-10" db="EMBL/GenBank/DDBJ databases">
        <title>The genome and transcriptome sequence of Clonorchis sinensis provide insights into the carcinogenic liver fluke.</title>
        <authorList>
            <person name="Wang X."/>
            <person name="Huang Y."/>
            <person name="Chen W."/>
            <person name="Liu H."/>
            <person name="Guo L."/>
            <person name="Chen Y."/>
            <person name="Luo F."/>
            <person name="Zhou W."/>
            <person name="Sun J."/>
            <person name="Mao Q."/>
            <person name="Liang P."/>
            <person name="Zhou C."/>
            <person name="Tian Y."/>
            <person name="Men J."/>
            <person name="Lv X."/>
            <person name="Huang L."/>
            <person name="Zhou J."/>
            <person name="Hu Y."/>
            <person name="Li R."/>
            <person name="Zhang F."/>
            <person name="Lei H."/>
            <person name="Li X."/>
            <person name="Hu X."/>
            <person name="Liang C."/>
            <person name="Xu J."/>
            <person name="Wu Z."/>
            <person name="Yu X."/>
        </authorList>
    </citation>
    <scope>NUCLEOTIDE SEQUENCE</scope>
    <source>
        <strain>Henan</strain>
    </source>
</reference>
<dbReference type="EMBL" id="DF142856">
    <property type="protein sequence ID" value="GAA47830.1"/>
    <property type="molecule type" value="Genomic_DNA"/>
</dbReference>
<evidence type="ECO:0000313" key="2">
    <source>
        <dbReference type="Proteomes" id="UP000008909"/>
    </source>
</evidence>
<dbReference type="Proteomes" id="UP000008909">
    <property type="component" value="Unassembled WGS sequence"/>
</dbReference>